<organism evidence="2">
    <name type="scientific">Anguilla anguilla</name>
    <name type="common">European freshwater eel</name>
    <name type="synonym">Muraena anguilla</name>
    <dbReference type="NCBI Taxonomy" id="7936"/>
    <lineage>
        <taxon>Eukaryota</taxon>
        <taxon>Metazoa</taxon>
        <taxon>Chordata</taxon>
        <taxon>Craniata</taxon>
        <taxon>Vertebrata</taxon>
        <taxon>Euteleostomi</taxon>
        <taxon>Actinopterygii</taxon>
        <taxon>Neopterygii</taxon>
        <taxon>Teleostei</taxon>
        <taxon>Anguilliformes</taxon>
        <taxon>Anguillidae</taxon>
        <taxon>Anguilla</taxon>
    </lineage>
</organism>
<dbReference type="AlphaFoldDB" id="A0A0E9QTK2"/>
<name>A0A0E9QTK2_ANGAN</name>
<sequence length="31" mass="3439">MHHNTAWTSSSPFTSKQHTRSGNLTVVVNRG</sequence>
<dbReference type="EMBL" id="GBXM01088301">
    <property type="protein sequence ID" value="JAH20276.1"/>
    <property type="molecule type" value="Transcribed_RNA"/>
</dbReference>
<evidence type="ECO:0000256" key="1">
    <source>
        <dbReference type="SAM" id="MobiDB-lite"/>
    </source>
</evidence>
<proteinExistence type="predicted"/>
<evidence type="ECO:0000313" key="2">
    <source>
        <dbReference type="EMBL" id="JAH20276.1"/>
    </source>
</evidence>
<feature type="region of interest" description="Disordered" evidence="1">
    <location>
        <begin position="1"/>
        <end position="31"/>
    </location>
</feature>
<accession>A0A0E9QTK2</accession>
<reference evidence="2" key="2">
    <citation type="journal article" date="2015" name="Fish Shellfish Immunol.">
        <title>Early steps in the European eel (Anguilla anguilla)-Vibrio vulnificus interaction in the gills: Role of the RtxA13 toxin.</title>
        <authorList>
            <person name="Callol A."/>
            <person name="Pajuelo D."/>
            <person name="Ebbesson L."/>
            <person name="Teles M."/>
            <person name="MacKenzie S."/>
            <person name="Amaro C."/>
        </authorList>
    </citation>
    <scope>NUCLEOTIDE SEQUENCE</scope>
</reference>
<protein>
    <submittedName>
        <fullName evidence="2">Uncharacterized protein</fullName>
    </submittedName>
</protein>
<reference evidence="2" key="1">
    <citation type="submission" date="2014-11" db="EMBL/GenBank/DDBJ databases">
        <authorList>
            <person name="Amaro Gonzalez C."/>
        </authorList>
    </citation>
    <scope>NUCLEOTIDE SEQUENCE</scope>
</reference>